<feature type="region of interest" description="Disordered" evidence="1">
    <location>
        <begin position="1064"/>
        <end position="1119"/>
    </location>
</feature>
<sequence>MGNTCCKLEFQRSVQEASGNLASSTDGLARPFLEAIGLDVYAVAFRVAGYDTQQQLLSLTEQDLDRIQWQSHIPVLPAHRQRILEASRCCAALQGGLAATQQGSAPGAAATQAFSAIMEEDGEGEEPEAAAVTAAAAAATANQEGSSASIDSITAPTAAAGCAALAGQSQQAGQDGAGKRTDEQEASEQQQQAEQAQHMKGAAGAECSGAVDASQHDAQADPAAQQEPQAADSDICDGAADNAAAGSVPAAADAAAAGARVTLPQLFVQKLQLACIPWMAHMRAAPHGPAAAAAQASSAGGGKEAEQQQQQGGAIDEPAVSAEQVPTAVATAGELQPNSEIEEASGAAAATKTPPQAAAAAAAPAEPGPLMANKTALPHSRLLSVQRRPAPTAWAALPSAVASQVFAARPPPRAVQPLAHPAAQQQQQLYAEASSTAVTAAAALQAQRSLLAAAAALAEPSAAKPQAGIAPSTQQQQQARHTSDPGSCSHDGHQNVVVQGSSSDNGCQPQQQWWLQYTPRGQGLAAEGMASTAAAAAAPCSDVPALCASVSPVSKGSGSSRASSRQRGPAAAAAAASLECSSVITGSVVAGALPGSSTAEHEVQLAGCSGSGAGNAYVAGSSSTHITQHQAQLVMPPVPYSLRSPSEMLPSPRRLLQQAGRQQLTASLVRQLSHGGSSARIAAAAAAGARHQDAVHGRTASPEYDPAAAHTTSAWQPVAAEYRGAGAYGRSCPGVQEQSLRQRCSATAVTPLAAGAGAGRRPLNAAHSTLTVDLSRVSMMSGSSMAGSMAGDRPASSRPGSRASDVCSIVSKARERSAARQRLPGGTVTPRDSSSSSSAMLLLSPRAVQQQQQGVAAGAADGASSRGVGQEGAAAAGAAGDAAYAAVAGGEQAMRMLQDYRTMAELDAAIKARVSQLTSNTHEIHSTAAEPSDSAVRAAGSRWVHGSAVGDASSKAARAGKAAAGSFARAAAAPSPEADTANWSDCSPVRQQQQRAGRAVAADAGAAADGAAAAAAAVGLLGIWEALDNSYDAGRPAAAAAAGSGGCGSSWSDRAGARQLAIKQPAADDGGYRNPFLSPSPTGSASPGADVAGRAAAGRDAGRGLQQQRQAQAARAQAW</sequence>
<feature type="compositionally biased region" description="Polar residues" evidence="1">
    <location>
        <begin position="471"/>
        <end position="486"/>
    </location>
</feature>
<feature type="region of interest" description="Disordered" evidence="1">
    <location>
        <begin position="463"/>
        <end position="508"/>
    </location>
</feature>
<dbReference type="EMBL" id="FNXT01001137">
    <property type="protein sequence ID" value="SZX72414.1"/>
    <property type="molecule type" value="Genomic_DNA"/>
</dbReference>
<feature type="compositionally biased region" description="Polar residues" evidence="1">
    <location>
        <begin position="496"/>
        <end position="508"/>
    </location>
</feature>
<dbReference type="InterPro" id="IPR013761">
    <property type="entry name" value="SAM/pointed_sf"/>
</dbReference>
<dbReference type="Proteomes" id="UP000256970">
    <property type="component" value="Unassembled WGS sequence"/>
</dbReference>
<feature type="region of interest" description="Disordered" evidence="1">
    <location>
        <begin position="332"/>
        <end position="364"/>
    </location>
</feature>
<protein>
    <recommendedName>
        <fullName evidence="2">SAM domain-containing protein</fullName>
    </recommendedName>
</protein>
<feature type="region of interest" description="Disordered" evidence="1">
    <location>
        <begin position="971"/>
        <end position="994"/>
    </location>
</feature>
<feature type="region of interest" description="Disordered" evidence="1">
    <location>
        <begin position="782"/>
        <end position="839"/>
    </location>
</feature>
<feature type="domain" description="SAM" evidence="2">
    <location>
        <begin position="32"/>
        <end position="86"/>
    </location>
</feature>
<feature type="compositionally biased region" description="Low complexity" evidence="1">
    <location>
        <begin position="220"/>
        <end position="237"/>
    </location>
</feature>
<dbReference type="InterPro" id="IPR001660">
    <property type="entry name" value="SAM"/>
</dbReference>
<evidence type="ECO:0000259" key="2">
    <source>
        <dbReference type="Pfam" id="PF07647"/>
    </source>
</evidence>
<feature type="compositionally biased region" description="Low complexity" evidence="1">
    <location>
        <begin position="782"/>
        <end position="805"/>
    </location>
</feature>
<dbReference type="AlphaFoldDB" id="A0A383W5X0"/>
<evidence type="ECO:0000313" key="3">
    <source>
        <dbReference type="EMBL" id="SZX72414.1"/>
    </source>
</evidence>
<organism evidence="3 4">
    <name type="scientific">Tetradesmus obliquus</name>
    <name type="common">Green alga</name>
    <name type="synonym">Acutodesmus obliquus</name>
    <dbReference type="NCBI Taxonomy" id="3088"/>
    <lineage>
        <taxon>Eukaryota</taxon>
        <taxon>Viridiplantae</taxon>
        <taxon>Chlorophyta</taxon>
        <taxon>core chlorophytes</taxon>
        <taxon>Chlorophyceae</taxon>
        <taxon>CS clade</taxon>
        <taxon>Sphaeropleales</taxon>
        <taxon>Scenedesmaceae</taxon>
        <taxon>Tetradesmus</taxon>
    </lineage>
</organism>
<keyword evidence="4" id="KW-1185">Reference proteome</keyword>
<feature type="region of interest" description="Disordered" evidence="1">
    <location>
        <begin position="290"/>
        <end position="317"/>
    </location>
</feature>
<evidence type="ECO:0000313" key="4">
    <source>
        <dbReference type="Proteomes" id="UP000256970"/>
    </source>
</evidence>
<evidence type="ECO:0000256" key="1">
    <source>
        <dbReference type="SAM" id="MobiDB-lite"/>
    </source>
</evidence>
<gene>
    <name evidence="3" type="ORF">BQ4739_LOCUS12596</name>
</gene>
<accession>A0A383W5X0</accession>
<feature type="compositionally biased region" description="Low complexity" evidence="1">
    <location>
        <begin position="344"/>
        <end position="364"/>
    </location>
</feature>
<dbReference type="SUPFAM" id="SSF47769">
    <property type="entry name" value="SAM/Pointed domain"/>
    <property type="match status" value="1"/>
</dbReference>
<feature type="region of interest" description="Disordered" evidence="1">
    <location>
        <begin position="170"/>
        <end position="237"/>
    </location>
</feature>
<feature type="compositionally biased region" description="Low complexity" evidence="1">
    <location>
        <begin position="1079"/>
        <end position="1119"/>
    </location>
</feature>
<dbReference type="Pfam" id="PF07647">
    <property type="entry name" value="SAM_2"/>
    <property type="match status" value="1"/>
</dbReference>
<dbReference type="STRING" id="3088.A0A383W5X0"/>
<dbReference type="Gene3D" id="1.10.150.50">
    <property type="entry name" value="Transcription Factor, Ets-1"/>
    <property type="match status" value="1"/>
</dbReference>
<name>A0A383W5X0_TETOB</name>
<proteinExistence type="predicted"/>
<reference evidence="3 4" key="1">
    <citation type="submission" date="2016-10" db="EMBL/GenBank/DDBJ databases">
        <authorList>
            <person name="Cai Z."/>
        </authorList>
    </citation>
    <scope>NUCLEOTIDE SEQUENCE [LARGE SCALE GENOMIC DNA]</scope>
</reference>
<feature type="compositionally biased region" description="Low complexity" evidence="1">
    <location>
        <begin position="187"/>
        <end position="196"/>
    </location>
</feature>